<sequence length="219" mass="24342">MKRSWSTLSQQSNGLYQPADFEQAAYRLITEQVLYSSDRGSRVAYALVESYLADFAEALKPFGVQLERNPHHRYVVALPMHGAGAVVTLAETLLALVLRRLYDQGMRRGEVADHGEVMVELADLQEHYQGLTGRALPDVGTLRTLLGQLKRWGIARTEDTDAEDPQPFTVLIRPAIVEVLGEQWLQRLDQHAVDELDMDASAEAAGDDDRVEGNPDVSA</sequence>
<gene>
    <name evidence="3" type="ORF">EPA99_05810</name>
</gene>
<evidence type="ECO:0000313" key="3">
    <source>
        <dbReference type="EMBL" id="RXR07430.1"/>
    </source>
</evidence>
<reference evidence="3 4" key="1">
    <citation type="submission" date="2019-01" db="EMBL/GenBank/DDBJ databases">
        <title>Pseudoxanthomonas composti sp. nov., isolated from compost.</title>
        <authorList>
            <person name="Yang G."/>
        </authorList>
    </citation>
    <scope>NUCLEOTIDE SEQUENCE [LARGE SCALE GENOMIC DNA]</scope>
    <source>
        <strain evidence="3 4">GSS15</strain>
    </source>
</reference>
<dbReference type="RefSeq" id="WP_129470244.1">
    <property type="nucleotide sequence ID" value="NZ_SAWZ01000002.1"/>
</dbReference>
<dbReference type="EMBL" id="SAWZ01000002">
    <property type="protein sequence ID" value="RXR07430.1"/>
    <property type="molecule type" value="Genomic_DNA"/>
</dbReference>
<protein>
    <submittedName>
        <fullName evidence="3">DUF4194 domain-containing protein</fullName>
    </submittedName>
</protein>
<evidence type="ECO:0000313" key="4">
    <source>
        <dbReference type="Proteomes" id="UP000289784"/>
    </source>
</evidence>
<dbReference type="InterPro" id="IPR025449">
    <property type="entry name" value="JetB"/>
</dbReference>
<dbReference type="AlphaFoldDB" id="A0A4Q1JYH2"/>
<dbReference type="OrthoDB" id="6102739at2"/>
<accession>A0A4Q1JYH2</accession>
<dbReference type="Proteomes" id="UP000289784">
    <property type="component" value="Unassembled WGS sequence"/>
</dbReference>
<keyword evidence="2" id="KW-0472">Membrane</keyword>
<feature type="transmembrane region" description="Helical" evidence="2">
    <location>
        <begin position="74"/>
        <end position="98"/>
    </location>
</feature>
<keyword evidence="2" id="KW-1133">Transmembrane helix</keyword>
<evidence type="ECO:0000256" key="2">
    <source>
        <dbReference type="SAM" id="Phobius"/>
    </source>
</evidence>
<keyword evidence="2" id="KW-0812">Transmembrane</keyword>
<proteinExistence type="predicted"/>
<dbReference type="Pfam" id="PF13835">
    <property type="entry name" value="DUF4194"/>
    <property type="match status" value="1"/>
</dbReference>
<organism evidence="3 4">
    <name type="scientific">Pseudoxanthomonas composti</name>
    <dbReference type="NCBI Taxonomy" id="2137479"/>
    <lineage>
        <taxon>Bacteria</taxon>
        <taxon>Pseudomonadati</taxon>
        <taxon>Pseudomonadota</taxon>
        <taxon>Gammaproteobacteria</taxon>
        <taxon>Lysobacterales</taxon>
        <taxon>Lysobacteraceae</taxon>
        <taxon>Pseudoxanthomonas</taxon>
    </lineage>
</organism>
<keyword evidence="4" id="KW-1185">Reference proteome</keyword>
<feature type="region of interest" description="Disordered" evidence="1">
    <location>
        <begin position="199"/>
        <end position="219"/>
    </location>
</feature>
<evidence type="ECO:0000256" key="1">
    <source>
        <dbReference type="SAM" id="MobiDB-lite"/>
    </source>
</evidence>
<comment type="caution">
    <text evidence="3">The sequence shown here is derived from an EMBL/GenBank/DDBJ whole genome shotgun (WGS) entry which is preliminary data.</text>
</comment>
<name>A0A4Q1JYH2_9GAMM</name>